<keyword evidence="3 5" id="KW-0238">DNA-binding</keyword>
<keyword evidence="8" id="KW-1185">Reference proteome</keyword>
<dbReference type="PROSITE" id="PS50977">
    <property type="entry name" value="HTH_TETR_2"/>
    <property type="match status" value="1"/>
</dbReference>
<dbReference type="Gene3D" id="1.10.10.60">
    <property type="entry name" value="Homeodomain-like"/>
    <property type="match status" value="1"/>
</dbReference>
<dbReference type="EMBL" id="QUNO01000006">
    <property type="protein sequence ID" value="REH46930.1"/>
    <property type="molecule type" value="Genomic_DNA"/>
</dbReference>
<dbReference type="InterPro" id="IPR004111">
    <property type="entry name" value="Repressor_TetR_C"/>
</dbReference>
<evidence type="ECO:0000256" key="5">
    <source>
        <dbReference type="PROSITE-ProRule" id="PRU00335"/>
    </source>
</evidence>
<dbReference type="Pfam" id="PF02909">
    <property type="entry name" value="TetR_C_1"/>
    <property type="match status" value="1"/>
</dbReference>
<accession>A0A3E0HKR2</accession>
<dbReference type="SUPFAM" id="SSF48498">
    <property type="entry name" value="Tetracyclin repressor-like, C-terminal domain"/>
    <property type="match status" value="1"/>
</dbReference>
<proteinExistence type="predicted"/>
<sequence>MPRETLTREQIVSAAVEVLDTEGLEGLNMRALGKRLNCAATAVYWHVQSKDNLVVLAGDEVWSEIELPDLGVVDWRTAATTMAHGLHAMINRHLWLVPAMSTHLIYGPRKARHDDHCLRLYETAGFSGRDADWALNTVFMFVLGRALGESAELAWQRRLRRSSADEQQQMHESMEKITEIAMQFPRMRARMADWDDEGEAPADNGFEYGLQTILDGLAVRLAGGGTPVGPAAHTAGAAHDA</sequence>
<reference evidence="7 8" key="1">
    <citation type="submission" date="2018-08" db="EMBL/GenBank/DDBJ databases">
        <title>Genomic Encyclopedia of Archaeal and Bacterial Type Strains, Phase II (KMG-II): from individual species to whole genera.</title>
        <authorList>
            <person name="Goeker M."/>
        </authorList>
    </citation>
    <scope>NUCLEOTIDE SEQUENCE [LARGE SCALE GENOMIC DNA]</scope>
    <source>
        <strain evidence="7 8">DSM 45791</strain>
    </source>
</reference>
<dbReference type="Gene3D" id="1.10.357.10">
    <property type="entry name" value="Tetracycline Repressor, domain 2"/>
    <property type="match status" value="1"/>
</dbReference>
<comment type="caution">
    <text evidence="7">The sequence shown here is derived from an EMBL/GenBank/DDBJ whole genome shotgun (WGS) entry which is preliminary data.</text>
</comment>
<dbReference type="PANTHER" id="PTHR30055:SF151">
    <property type="entry name" value="TRANSCRIPTIONAL REGULATORY PROTEIN"/>
    <property type="match status" value="1"/>
</dbReference>
<keyword evidence="1" id="KW-0678">Repressor</keyword>
<feature type="DNA-binding region" description="H-T-H motif" evidence="5">
    <location>
        <begin position="28"/>
        <end position="47"/>
    </location>
</feature>
<dbReference type="InterPro" id="IPR009057">
    <property type="entry name" value="Homeodomain-like_sf"/>
</dbReference>
<dbReference type="GO" id="GO:0000976">
    <property type="term" value="F:transcription cis-regulatory region binding"/>
    <property type="evidence" value="ECO:0007669"/>
    <property type="project" value="TreeGrafter"/>
</dbReference>
<dbReference type="RefSeq" id="WP_116175612.1">
    <property type="nucleotide sequence ID" value="NZ_CP144375.1"/>
</dbReference>
<dbReference type="InterPro" id="IPR003012">
    <property type="entry name" value="Tet_transcr_reg_TetR"/>
</dbReference>
<evidence type="ECO:0000256" key="2">
    <source>
        <dbReference type="ARBA" id="ARBA00023015"/>
    </source>
</evidence>
<dbReference type="AlphaFoldDB" id="A0A3E0HKR2"/>
<evidence type="ECO:0000256" key="3">
    <source>
        <dbReference type="ARBA" id="ARBA00023125"/>
    </source>
</evidence>
<organism evidence="7 8">
    <name type="scientific">Kutzneria buriramensis</name>
    <dbReference type="NCBI Taxonomy" id="1045776"/>
    <lineage>
        <taxon>Bacteria</taxon>
        <taxon>Bacillati</taxon>
        <taxon>Actinomycetota</taxon>
        <taxon>Actinomycetes</taxon>
        <taxon>Pseudonocardiales</taxon>
        <taxon>Pseudonocardiaceae</taxon>
        <taxon>Kutzneria</taxon>
    </lineage>
</organism>
<dbReference type="Proteomes" id="UP000256269">
    <property type="component" value="Unassembled WGS sequence"/>
</dbReference>
<dbReference type="Pfam" id="PF00440">
    <property type="entry name" value="TetR_N"/>
    <property type="match status" value="1"/>
</dbReference>
<dbReference type="OrthoDB" id="3214072at2"/>
<dbReference type="GO" id="GO:0045892">
    <property type="term" value="P:negative regulation of DNA-templated transcription"/>
    <property type="evidence" value="ECO:0007669"/>
    <property type="project" value="InterPro"/>
</dbReference>
<dbReference type="InterPro" id="IPR036271">
    <property type="entry name" value="Tet_transcr_reg_TetR-rel_C_sf"/>
</dbReference>
<protein>
    <submittedName>
        <fullName evidence="7">Regulatory TetR family protein</fullName>
    </submittedName>
</protein>
<dbReference type="InterPro" id="IPR001647">
    <property type="entry name" value="HTH_TetR"/>
</dbReference>
<dbReference type="GO" id="GO:0003700">
    <property type="term" value="F:DNA-binding transcription factor activity"/>
    <property type="evidence" value="ECO:0007669"/>
    <property type="project" value="TreeGrafter"/>
</dbReference>
<feature type="domain" description="HTH tetR-type" evidence="6">
    <location>
        <begin position="5"/>
        <end position="65"/>
    </location>
</feature>
<evidence type="ECO:0000259" key="6">
    <source>
        <dbReference type="PROSITE" id="PS50977"/>
    </source>
</evidence>
<keyword evidence="2" id="KW-0805">Transcription regulation</keyword>
<name>A0A3E0HKR2_9PSEU</name>
<dbReference type="GO" id="GO:0046677">
    <property type="term" value="P:response to antibiotic"/>
    <property type="evidence" value="ECO:0007669"/>
    <property type="project" value="InterPro"/>
</dbReference>
<dbReference type="InterPro" id="IPR050109">
    <property type="entry name" value="HTH-type_TetR-like_transc_reg"/>
</dbReference>
<evidence type="ECO:0000313" key="8">
    <source>
        <dbReference type="Proteomes" id="UP000256269"/>
    </source>
</evidence>
<evidence type="ECO:0000313" key="7">
    <source>
        <dbReference type="EMBL" id="REH46930.1"/>
    </source>
</evidence>
<dbReference type="PANTHER" id="PTHR30055">
    <property type="entry name" value="HTH-TYPE TRANSCRIPTIONAL REGULATOR RUTR"/>
    <property type="match status" value="1"/>
</dbReference>
<evidence type="ECO:0000256" key="4">
    <source>
        <dbReference type="ARBA" id="ARBA00023163"/>
    </source>
</evidence>
<evidence type="ECO:0000256" key="1">
    <source>
        <dbReference type="ARBA" id="ARBA00022491"/>
    </source>
</evidence>
<dbReference type="SUPFAM" id="SSF46689">
    <property type="entry name" value="Homeodomain-like"/>
    <property type="match status" value="1"/>
</dbReference>
<gene>
    <name evidence="7" type="ORF">BCF44_10694</name>
</gene>
<dbReference type="PRINTS" id="PR00400">
    <property type="entry name" value="TETREPRESSOR"/>
</dbReference>
<keyword evidence="4" id="KW-0804">Transcription</keyword>